<evidence type="ECO:0000256" key="3">
    <source>
        <dbReference type="ARBA" id="ARBA00014046"/>
    </source>
</evidence>
<comment type="cofactor">
    <cofactor evidence="1">
        <name>(6R)-5,10-methylene-5,6,7,8-tetrahydrofolate</name>
        <dbReference type="ChEBI" id="CHEBI:15636"/>
    </cofactor>
</comment>
<keyword evidence="12" id="KW-0456">Lyase</keyword>
<dbReference type="OrthoDB" id="9772484at2"/>
<evidence type="ECO:0000256" key="6">
    <source>
        <dbReference type="ARBA" id="ARBA00022991"/>
    </source>
</evidence>
<evidence type="ECO:0000256" key="1">
    <source>
        <dbReference type="ARBA" id="ARBA00001932"/>
    </source>
</evidence>
<accession>A0A399RAI7</accession>
<dbReference type="Gene3D" id="1.10.579.10">
    <property type="entry name" value="DNA Cyclobutane Dipyrimidine Photolyase, subunit A, domain 3"/>
    <property type="match status" value="1"/>
</dbReference>
<feature type="site" description="Electron transfer via tryptophanyl radical" evidence="9">
    <location>
        <position position="387"/>
    </location>
</feature>
<reference evidence="12 13" key="1">
    <citation type="submission" date="2018-08" db="EMBL/GenBank/DDBJ databases">
        <title>Henriciella mobilis sp. nov., isolated from seawater.</title>
        <authorList>
            <person name="Cheng H."/>
            <person name="Wu Y.-H."/>
            <person name="Xu X.-W."/>
            <person name="Guo L.-L."/>
        </authorList>
    </citation>
    <scope>NUCLEOTIDE SEQUENCE [LARGE SCALE GENOMIC DNA]</scope>
    <source>
        <strain evidence="12 13">JN25</strain>
    </source>
</reference>
<comment type="similarity">
    <text evidence="10">Belongs to the DNA photolyase family.</text>
</comment>
<comment type="cofactor">
    <cofactor evidence="8">
        <name>FAD</name>
        <dbReference type="ChEBI" id="CHEBI:57692"/>
    </cofactor>
    <text evidence="8">Binds 1 FAD per subunit.</text>
</comment>
<dbReference type="PANTHER" id="PTHR11455:SF9">
    <property type="entry name" value="CRYPTOCHROME CIRCADIAN CLOCK 5 ISOFORM X1"/>
    <property type="match status" value="1"/>
</dbReference>
<dbReference type="GO" id="GO:0071949">
    <property type="term" value="F:FAD binding"/>
    <property type="evidence" value="ECO:0007669"/>
    <property type="project" value="TreeGrafter"/>
</dbReference>
<dbReference type="PANTHER" id="PTHR11455">
    <property type="entry name" value="CRYPTOCHROME"/>
    <property type="match status" value="1"/>
</dbReference>
<feature type="site" description="Electron transfer via tryptophanyl radical" evidence="9">
    <location>
        <position position="311"/>
    </location>
</feature>
<dbReference type="Gene3D" id="3.40.50.620">
    <property type="entry name" value="HUPs"/>
    <property type="match status" value="1"/>
</dbReference>
<feature type="binding site" evidence="8">
    <location>
        <begin position="239"/>
        <end position="243"/>
    </location>
    <ligand>
        <name>FAD</name>
        <dbReference type="ChEBI" id="CHEBI:57692"/>
    </ligand>
</feature>
<protein>
    <recommendedName>
        <fullName evidence="3">Deoxyribodipyrimidine photo-lyase</fullName>
        <ecNumber evidence="2">4.1.99.3</ecNumber>
    </recommendedName>
</protein>
<dbReference type="AlphaFoldDB" id="A0A399RAI7"/>
<dbReference type="InterPro" id="IPR014729">
    <property type="entry name" value="Rossmann-like_a/b/a_fold"/>
</dbReference>
<evidence type="ECO:0000256" key="7">
    <source>
        <dbReference type="ARBA" id="ARBA00033999"/>
    </source>
</evidence>
<dbReference type="Gene3D" id="1.25.40.80">
    <property type="match status" value="1"/>
</dbReference>
<evidence type="ECO:0000256" key="10">
    <source>
        <dbReference type="RuleBase" id="RU004182"/>
    </source>
</evidence>
<keyword evidence="6 10" id="KW-0157">Chromophore</keyword>
<keyword evidence="4 8" id="KW-0285">Flavoprotein</keyword>
<dbReference type="InterPro" id="IPR036134">
    <property type="entry name" value="Crypto/Photolyase_FAD-like_sf"/>
</dbReference>
<dbReference type="InterPro" id="IPR002081">
    <property type="entry name" value="Cryptochrome/DNA_photolyase_1"/>
</dbReference>
<evidence type="ECO:0000256" key="5">
    <source>
        <dbReference type="ARBA" id="ARBA00022827"/>
    </source>
</evidence>
<dbReference type="GO" id="GO:0009416">
    <property type="term" value="P:response to light stimulus"/>
    <property type="evidence" value="ECO:0007669"/>
    <property type="project" value="TreeGrafter"/>
</dbReference>
<evidence type="ECO:0000313" key="13">
    <source>
        <dbReference type="Proteomes" id="UP000266385"/>
    </source>
</evidence>
<dbReference type="PROSITE" id="PS51645">
    <property type="entry name" value="PHR_CRY_ALPHA_BETA"/>
    <property type="match status" value="1"/>
</dbReference>
<dbReference type="GO" id="GO:0000719">
    <property type="term" value="P:photoreactive repair"/>
    <property type="evidence" value="ECO:0007669"/>
    <property type="project" value="UniProtKB-ARBA"/>
</dbReference>
<dbReference type="FunFam" id="1.10.579.10:FF:000003">
    <property type="entry name" value="Deoxyribodipyrimidine photo-lyase"/>
    <property type="match status" value="1"/>
</dbReference>
<evidence type="ECO:0000256" key="4">
    <source>
        <dbReference type="ARBA" id="ARBA00022630"/>
    </source>
</evidence>
<keyword evidence="5 8" id="KW-0274">FAD</keyword>
<dbReference type="EC" id="4.1.99.3" evidence="2"/>
<gene>
    <name evidence="12" type="ORF">D1223_12310</name>
</gene>
<proteinExistence type="inferred from homology"/>
<dbReference type="PRINTS" id="PR00147">
    <property type="entry name" value="DNAPHOTLYASE"/>
</dbReference>
<dbReference type="EMBL" id="QWFX01000013">
    <property type="protein sequence ID" value="RIJ28596.1"/>
    <property type="molecule type" value="Genomic_DNA"/>
</dbReference>
<dbReference type="Proteomes" id="UP000266385">
    <property type="component" value="Unassembled WGS sequence"/>
</dbReference>
<dbReference type="PROSITE" id="PS00394">
    <property type="entry name" value="DNA_PHOTOLYASES_1_1"/>
    <property type="match status" value="1"/>
</dbReference>
<evidence type="ECO:0000256" key="2">
    <source>
        <dbReference type="ARBA" id="ARBA00013149"/>
    </source>
</evidence>
<feature type="binding site" evidence="8">
    <location>
        <position position="277"/>
    </location>
    <ligand>
        <name>FAD</name>
        <dbReference type="ChEBI" id="CHEBI:57692"/>
    </ligand>
</feature>
<dbReference type="InterPro" id="IPR005101">
    <property type="entry name" value="Cryptochr/Photolyase_FAD-bd"/>
</dbReference>
<keyword evidence="13" id="KW-1185">Reference proteome</keyword>
<sequence>MPKETQQPTLVWLRNDLRLTDHPAIAAAAERGGEVICVYIFEETDALRAKGGASLWWLDKSLRALRSDISSLGGKLICRKGDPEKIVPALVEETKATSVFWGRRYGKAEREIDGRIKQALQDNGIDARSFNTTLLTEPWQIETGSGGYYKVFTPYWKAVRESYEAPSTLPRPEKLGGMGVNGERIEDWALHPTQPYWSEGFATMWTPGEAGAAARLSDFLDHGVRQYEDMRNRPDCDGTSGLSPHLHFGELSPVQVWRAVKSRIDSGLQPESSAWSFLSEIVWREFSYVLLYFNPDMGWENYNPKFNAMPWKKDSASLTAWKKGQTGYPIVDAGMRQLWARGWMHNRVRMIVASFLTKHLLIHWRDGEDWFWDTLVDADPASNSSGWQWTAGSGADAAPYFRVFNPITQGQKFDVSGRYVREWCPELKDLPTKYLHAPWTADPETLKRAKVDLGTTYPKPIIDHAEGRERALTAWEALKEKQDAA</sequence>
<organism evidence="12 13">
    <name type="scientific">Henriciella mobilis</name>
    <dbReference type="NCBI Taxonomy" id="2305467"/>
    <lineage>
        <taxon>Bacteria</taxon>
        <taxon>Pseudomonadati</taxon>
        <taxon>Pseudomonadota</taxon>
        <taxon>Alphaproteobacteria</taxon>
        <taxon>Hyphomonadales</taxon>
        <taxon>Hyphomonadaceae</taxon>
        <taxon>Henriciella</taxon>
    </lineage>
</organism>
<dbReference type="GO" id="GO:0003677">
    <property type="term" value="F:DNA binding"/>
    <property type="evidence" value="ECO:0007669"/>
    <property type="project" value="TreeGrafter"/>
</dbReference>
<evidence type="ECO:0000313" key="12">
    <source>
        <dbReference type="EMBL" id="RIJ28596.1"/>
    </source>
</evidence>
<evidence type="ECO:0000256" key="9">
    <source>
        <dbReference type="PIRSR" id="PIRSR602081-2"/>
    </source>
</evidence>
<dbReference type="GO" id="GO:0003904">
    <property type="term" value="F:deoxyribodipyrimidine photo-lyase activity"/>
    <property type="evidence" value="ECO:0007669"/>
    <property type="project" value="UniProtKB-EC"/>
</dbReference>
<dbReference type="Pfam" id="PF03441">
    <property type="entry name" value="FAD_binding_7"/>
    <property type="match status" value="1"/>
</dbReference>
<dbReference type="Pfam" id="PF00875">
    <property type="entry name" value="DNA_photolyase"/>
    <property type="match status" value="1"/>
</dbReference>
<evidence type="ECO:0000256" key="8">
    <source>
        <dbReference type="PIRSR" id="PIRSR602081-1"/>
    </source>
</evidence>
<dbReference type="InterPro" id="IPR036155">
    <property type="entry name" value="Crypto/Photolyase_N_sf"/>
</dbReference>
<comment type="catalytic activity">
    <reaction evidence="7">
        <text>cyclobutadipyrimidine (in DNA) = 2 pyrimidine residues (in DNA).</text>
        <dbReference type="EC" id="4.1.99.3"/>
    </reaction>
</comment>
<feature type="binding site" evidence="8">
    <location>
        <position position="227"/>
    </location>
    <ligand>
        <name>FAD</name>
        <dbReference type="ChEBI" id="CHEBI:57692"/>
    </ligand>
</feature>
<dbReference type="SUPFAM" id="SSF48173">
    <property type="entry name" value="Cryptochrome/photolyase FAD-binding domain"/>
    <property type="match status" value="1"/>
</dbReference>
<dbReference type="InterPro" id="IPR018394">
    <property type="entry name" value="DNA_photolyase_1_CS_C"/>
</dbReference>
<name>A0A399RAI7_9PROT</name>
<feature type="binding site" evidence="8">
    <location>
        <begin position="377"/>
        <end position="379"/>
    </location>
    <ligand>
        <name>FAD</name>
        <dbReference type="ChEBI" id="CHEBI:57692"/>
    </ligand>
</feature>
<feature type="site" description="Electron transfer via tryptophanyl radical" evidence="9">
    <location>
        <position position="364"/>
    </location>
</feature>
<dbReference type="InterPro" id="IPR006050">
    <property type="entry name" value="DNA_photolyase_N"/>
</dbReference>
<dbReference type="SUPFAM" id="SSF52425">
    <property type="entry name" value="Cryptochrome/photolyase, N-terminal domain"/>
    <property type="match status" value="1"/>
</dbReference>
<comment type="caution">
    <text evidence="12">The sequence shown here is derived from an EMBL/GenBank/DDBJ whole genome shotgun (WGS) entry which is preliminary data.</text>
</comment>
<dbReference type="PROSITE" id="PS00691">
    <property type="entry name" value="DNA_PHOTOLYASES_1_2"/>
    <property type="match status" value="1"/>
</dbReference>
<evidence type="ECO:0000259" key="11">
    <source>
        <dbReference type="PROSITE" id="PS51645"/>
    </source>
</evidence>
<feature type="domain" description="Photolyase/cryptochrome alpha/beta" evidence="11">
    <location>
        <begin position="7"/>
        <end position="135"/>
    </location>
</feature>